<reference evidence="2 3" key="1">
    <citation type="submission" date="2021-03" db="EMBL/GenBank/DDBJ databases">
        <title>Actinomadura violae sp. nov., isolated from lichen in Thailand.</title>
        <authorList>
            <person name="Kanchanasin P."/>
            <person name="Saeng-In P."/>
            <person name="Phongsopitanun W."/>
            <person name="Yuki M."/>
            <person name="Kudo T."/>
            <person name="Ohkuma M."/>
            <person name="Tanasupawat S."/>
        </authorList>
    </citation>
    <scope>NUCLEOTIDE SEQUENCE [LARGE SCALE GENOMIC DNA]</scope>
    <source>
        <strain evidence="2 3">LCR2-06</strain>
    </source>
</reference>
<protein>
    <submittedName>
        <fullName evidence="2">Uncharacterized protein</fullName>
    </submittedName>
</protein>
<dbReference type="Proteomes" id="UP000680206">
    <property type="component" value="Unassembled WGS sequence"/>
</dbReference>
<organism evidence="2 3">
    <name type="scientific">Actinomadura violacea</name>
    <dbReference type="NCBI Taxonomy" id="2819934"/>
    <lineage>
        <taxon>Bacteria</taxon>
        <taxon>Bacillati</taxon>
        <taxon>Actinomycetota</taxon>
        <taxon>Actinomycetes</taxon>
        <taxon>Streptosporangiales</taxon>
        <taxon>Thermomonosporaceae</taxon>
        <taxon>Actinomadura</taxon>
    </lineage>
</organism>
<accession>A0ABS3RZ63</accession>
<sequence>MGLARPFNHPARQLTDDSRTDGVCSICQQPVNWSFNRLRHTAEAFPADLPPVTESEAFHALVHVIRDALDDLPPWEVTDDDRARIAAQRIFEAGAARTRRSSWRPSRLRRVA</sequence>
<feature type="region of interest" description="Disordered" evidence="1">
    <location>
        <begin position="1"/>
        <end position="21"/>
    </location>
</feature>
<evidence type="ECO:0000313" key="3">
    <source>
        <dbReference type="Proteomes" id="UP000680206"/>
    </source>
</evidence>
<keyword evidence="3" id="KW-1185">Reference proteome</keyword>
<evidence type="ECO:0000256" key="1">
    <source>
        <dbReference type="SAM" id="MobiDB-lite"/>
    </source>
</evidence>
<evidence type="ECO:0000313" key="2">
    <source>
        <dbReference type="EMBL" id="MBO2461748.1"/>
    </source>
</evidence>
<name>A0ABS3RZ63_9ACTN</name>
<gene>
    <name evidence="2" type="ORF">J4709_29675</name>
</gene>
<dbReference type="RefSeq" id="WP_208245269.1">
    <property type="nucleotide sequence ID" value="NZ_JAGEPF010000018.1"/>
</dbReference>
<dbReference type="EMBL" id="JAGEPF010000018">
    <property type="protein sequence ID" value="MBO2461748.1"/>
    <property type="molecule type" value="Genomic_DNA"/>
</dbReference>
<proteinExistence type="predicted"/>
<comment type="caution">
    <text evidence="2">The sequence shown here is derived from an EMBL/GenBank/DDBJ whole genome shotgun (WGS) entry which is preliminary data.</text>
</comment>